<sequence length="361" mass="37650">MDPFTRREQLRSLFSNNGNMISVPNFHSFWGRTTGSGSGGVHIPGDSIMMDSTSAPPDGAMEGSSSSSRSRYHQQQYQQQQQVQQMQMQQLQMQHQQQMQTQMQQGAPKYMADFSKALAFEVKILLEEVGKLRDEKRALQFEIEELRGIRARHSAGIEGGGGGYGIGMGGAAELGWAALQALEGGPPAPDERPPSPPAPAPGGWRVVHPPPAPRRKATPAAKQIVAPTPAPAPPPPPPADTGPAWSHWRPNPLLSPTGAGAGAGEVVVASPVDREGIFGARTPPPGGESGGKKGKGAAAPPAPASAPAPAAPPATMRIAPPVVQPSAPPPPPVVPPPMMTASKPQNQGNANRGGGKGKKKR</sequence>
<name>A0AAV9ZL67_9AGAR</name>
<evidence type="ECO:0000313" key="2">
    <source>
        <dbReference type="EMBL" id="KAK6984795.1"/>
    </source>
</evidence>
<feature type="region of interest" description="Disordered" evidence="1">
    <location>
        <begin position="182"/>
        <end position="361"/>
    </location>
</feature>
<accession>A0AAV9ZL67</accession>
<evidence type="ECO:0000313" key="3">
    <source>
        <dbReference type="Proteomes" id="UP001362999"/>
    </source>
</evidence>
<feature type="compositionally biased region" description="Pro residues" evidence="1">
    <location>
        <begin position="322"/>
        <end position="338"/>
    </location>
</feature>
<proteinExistence type="predicted"/>
<comment type="caution">
    <text evidence="2">The sequence shown here is derived from an EMBL/GenBank/DDBJ whole genome shotgun (WGS) entry which is preliminary data.</text>
</comment>
<dbReference type="AlphaFoldDB" id="A0AAV9ZL67"/>
<reference evidence="2 3" key="1">
    <citation type="journal article" date="2024" name="J Genomics">
        <title>Draft genome sequencing and assembly of Favolaschia claudopus CIRM-BRFM 2984 isolated from oak limbs.</title>
        <authorList>
            <person name="Navarro D."/>
            <person name="Drula E."/>
            <person name="Chaduli D."/>
            <person name="Cazenave R."/>
            <person name="Ahrendt S."/>
            <person name="Wang J."/>
            <person name="Lipzen A."/>
            <person name="Daum C."/>
            <person name="Barry K."/>
            <person name="Grigoriev I.V."/>
            <person name="Favel A."/>
            <person name="Rosso M.N."/>
            <person name="Martin F."/>
        </authorList>
    </citation>
    <scope>NUCLEOTIDE SEQUENCE [LARGE SCALE GENOMIC DNA]</scope>
    <source>
        <strain evidence="2 3">CIRM-BRFM 2984</strain>
    </source>
</reference>
<gene>
    <name evidence="2" type="ORF">R3P38DRAFT_3231155</name>
</gene>
<feature type="compositionally biased region" description="Low complexity" evidence="1">
    <location>
        <begin position="64"/>
        <end position="76"/>
    </location>
</feature>
<feature type="region of interest" description="Disordered" evidence="1">
    <location>
        <begin position="38"/>
        <end position="76"/>
    </location>
</feature>
<keyword evidence="3" id="KW-1185">Reference proteome</keyword>
<feature type="compositionally biased region" description="Pro residues" evidence="1">
    <location>
        <begin position="228"/>
        <end position="240"/>
    </location>
</feature>
<organism evidence="2 3">
    <name type="scientific">Favolaschia claudopus</name>
    <dbReference type="NCBI Taxonomy" id="2862362"/>
    <lineage>
        <taxon>Eukaryota</taxon>
        <taxon>Fungi</taxon>
        <taxon>Dikarya</taxon>
        <taxon>Basidiomycota</taxon>
        <taxon>Agaricomycotina</taxon>
        <taxon>Agaricomycetes</taxon>
        <taxon>Agaricomycetidae</taxon>
        <taxon>Agaricales</taxon>
        <taxon>Marasmiineae</taxon>
        <taxon>Mycenaceae</taxon>
        <taxon>Favolaschia</taxon>
    </lineage>
</organism>
<dbReference type="Proteomes" id="UP001362999">
    <property type="component" value="Unassembled WGS sequence"/>
</dbReference>
<evidence type="ECO:0000256" key="1">
    <source>
        <dbReference type="SAM" id="MobiDB-lite"/>
    </source>
</evidence>
<protein>
    <submittedName>
        <fullName evidence="2">Uncharacterized protein</fullName>
    </submittedName>
</protein>
<feature type="compositionally biased region" description="Pro residues" evidence="1">
    <location>
        <begin position="300"/>
        <end position="312"/>
    </location>
</feature>
<dbReference type="EMBL" id="JAWWNJ010000134">
    <property type="protein sequence ID" value="KAK6984795.1"/>
    <property type="molecule type" value="Genomic_DNA"/>
</dbReference>